<evidence type="ECO:0000259" key="1">
    <source>
        <dbReference type="PROSITE" id="PS50983"/>
    </source>
</evidence>
<dbReference type="GO" id="GO:0071281">
    <property type="term" value="P:cellular response to iron ion"/>
    <property type="evidence" value="ECO:0007669"/>
    <property type="project" value="TreeGrafter"/>
</dbReference>
<dbReference type="Proteomes" id="UP000182248">
    <property type="component" value="Unassembled WGS sequence"/>
</dbReference>
<dbReference type="AlphaFoldDB" id="A0A1K1QDE5"/>
<accession>A0A1K1QDE5</accession>
<reference evidence="2 3" key="1">
    <citation type="submission" date="2016-11" db="EMBL/GenBank/DDBJ databases">
        <authorList>
            <person name="Jaros S."/>
            <person name="Januszkiewicz K."/>
            <person name="Wedrychowicz H."/>
        </authorList>
    </citation>
    <scope>NUCLEOTIDE SEQUENCE [LARGE SCALE GENOMIC DNA]</scope>
    <source>
        <strain evidence="2 3">CGMCC 1.12145</strain>
    </source>
</reference>
<evidence type="ECO:0000313" key="2">
    <source>
        <dbReference type="EMBL" id="SFW57254.1"/>
    </source>
</evidence>
<dbReference type="PANTHER" id="PTHR30535">
    <property type="entry name" value="VITAMIN B12-BINDING PROTEIN"/>
    <property type="match status" value="1"/>
</dbReference>
<keyword evidence="3" id="KW-1185">Reference proteome</keyword>
<organism evidence="2 3">
    <name type="scientific">Sinomicrobium oceani</name>
    <dbReference type="NCBI Taxonomy" id="1150368"/>
    <lineage>
        <taxon>Bacteria</taxon>
        <taxon>Pseudomonadati</taxon>
        <taxon>Bacteroidota</taxon>
        <taxon>Flavobacteriia</taxon>
        <taxon>Flavobacteriales</taxon>
        <taxon>Flavobacteriaceae</taxon>
        <taxon>Sinomicrobium</taxon>
    </lineage>
</organism>
<dbReference type="Gene3D" id="3.40.50.1980">
    <property type="entry name" value="Nitrogenase molybdenum iron protein domain"/>
    <property type="match status" value="2"/>
</dbReference>
<protein>
    <submittedName>
        <fullName evidence="2">Iron complex transport system substrate-binding protein</fullName>
    </submittedName>
</protein>
<dbReference type="InterPro" id="IPR002491">
    <property type="entry name" value="ABC_transptr_periplasmic_BD"/>
</dbReference>
<sequence length="378" mass="42660">MIRSFTICLFFGLLLFSCKGEKQQESAPEGTEVSIKYAKGFRITRFDGYTLVEVRTPWPDAKKGITYLLTEKGADVPENLDYDLKINVPIQSLVVTSTTHIPSLEALGVEDRLTGFPSTKYISSEKTRKNVDEGRVKELGNNESINTEMLLDLQPDVVIGFALDTNNKAYETIKNSGIPVVFNADWVEETPLGKAEWIKFFAPFFDKQAEADRIFAHIESEYSRARALTQDIKERPVVLSGAMHKAVWILPGGKSWAAQFIKDAGGSYPWADTEDTGSLFLSMESVLDKAAPADFWISPTLFDSYTALEKANPHYTQFKPFQNKTIYTYSKTKGDGIGMLYFELGPNRPDIILKDLIRIFHPDKLPDYEPFFFKPLNP</sequence>
<gene>
    <name evidence="2" type="ORF">SAMN02927921_02426</name>
</gene>
<dbReference type="OrthoDB" id="9812528at2"/>
<dbReference type="PROSITE" id="PS51257">
    <property type="entry name" value="PROKAR_LIPOPROTEIN"/>
    <property type="match status" value="1"/>
</dbReference>
<feature type="domain" description="Fe/B12 periplasmic-binding" evidence="1">
    <location>
        <begin position="92"/>
        <end position="364"/>
    </location>
</feature>
<dbReference type="SUPFAM" id="SSF53807">
    <property type="entry name" value="Helical backbone' metal receptor"/>
    <property type="match status" value="1"/>
</dbReference>
<dbReference type="EMBL" id="FPJE01000012">
    <property type="protein sequence ID" value="SFW57254.1"/>
    <property type="molecule type" value="Genomic_DNA"/>
</dbReference>
<dbReference type="PROSITE" id="PS50983">
    <property type="entry name" value="FE_B12_PBP"/>
    <property type="match status" value="1"/>
</dbReference>
<dbReference type="InterPro" id="IPR050902">
    <property type="entry name" value="ABC_Transporter_SBP"/>
</dbReference>
<dbReference type="PANTHER" id="PTHR30535:SF34">
    <property type="entry name" value="MOLYBDATE-BINDING PROTEIN MOLA"/>
    <property type="match status" value="1"/>
</dbReference>
<dbReference type="Pfam" id="PF01497">
    <property type="entry name" value="Peripla_BP_2"/>
    <property type="match status" value="1"/>
</dbReference>
<proteinExistence type="predicted"/>
<evidence type="ECO:0000313" key="3">
    <source>
        <dbReference type="Proteomes" id="UP000182248"/>
    </source>
</evidence>
<dbReference type="RefSeq" id="WP_072317636.1">
    <property type="nucleotide sequence ID" value="NZ_FPJE01000012.1"/>
</dbReference>
<name>A0A1K1QDE5_9FLAO</name>
<dbReference type="STRING" id="1150368.SAMN02927921_02426"/>